<sequence length="344" mass="36774">MAPQTSKEYYLPEQGKGYNDFQTREVPIPKPKADEVLVKVHAVSLQYRDLAITKGTWDVGVRENIIPCSDMAGEVISVGVDVKDWKAGDRVCSNFSTDHLAGPPTPETVATSLGGESDGVLVQYRTFPAHSLVKIPSHLNYVQASTLPCAALTAYNALLGGVNPLRAGDYVVVLGTGGVSMQSASGAVVIATSSSDEKLQIAEKLGAKHLINYKKTPDWDEEVLKITGGRGAEHVVEVGGAGTLPKSLASVRHGGNVPLIGFIASNDSKDDTILTIITKAIDVRGIYIGSVTQFKEMNRLIEANPDKTVPLVDKVFPYEDVISAYAHLESQKHVGKVVIEVAKA</sequence>
<evidence type="ECO:0000259" key="1">
    <source>
        <dbReference type="SMART" id="SM00829"/>
    </source>
</evidence>
<dbReference type="SUPFAM" id="SSF51735">
    <property type="entry name" value="NAD(P)-binding Rossmann-fold domains"/>
    <property type="match status" value="1"/>
</dbReference>
<evidence type="ECO:0000313" key="2">
    <source>
        <dbReference type="EMBL" id="TEB33892.1"/>
    </source>
</evidence>
<name>A0A4Y7TK16_COPMI</name>
<dbReference type="EMBL" id="QPFP01000011">
    <property type="protein sequence ID" value="TEB33892.1"/>
    <property type="molecule type" value="Genomic_DNA"/>
</dbReference>
<evidence type="ECO:0000313" key="3">
    <source>
        <dbReference type="Proteomes" id="UP000298030"/>
    </source>
</evidence>
<dbReference type="Gene3D" id="3.90.180.10">
    <property type="entry name" value="Medium-chain alcohol dehydrogenases, catalytic domain"/>
    <property type="match status" value="1"/>
</dbReference>
<feature type="domain" description="Enoyl reductase (ER)" evidence="1">
    <location>
        <begin position="17"/>
        <end position="339"/>
    </location>
</feature>
<dbReference type="AlphaFoldDB" id="A0A4Y7TK16"/>
<dbReference type="SMART" id="SM00829">
    <property type="entry name" value="PKS_ER"/>
    <property type="match status" value="1"/>
</dbReference>
<proteinExistence type="predicted"/>
<dbReference type="InterPro" id="IPR052711">
    <property type="entry name" value="Zinc_ADH-like"/>
</dbReference>
<dbReference type="InterPro" id="IPR036291">
    <property type="entry name" value="NAD(P)-bd_dom_sf"/>
</dbReference>
<organism evidence="2 3">
    <name type="scientific">Coprinellus micaceus</name>
    <name type="common">Glistening ink-cap mushroom</name>
    <name type="synonym">Coprinus micaceus</name>
    <dbReference type="NCBI Taxonomy" id="71717"/>
    <lineage>
        <taxon>Eukaryota</taxon>
        <taxon>Fungi</taxon>
        <taxon>Dikarya</taxon>
        <taxon>Basidiomycota</taxon>
        <taxon>Agaricomycotina</taxon>
        <taxon>Agaricomycetes</taxon>
        <taxon>Agaricomycetidae</taxon>
        <taxon>Agaricales</taxon>
        <taxon>Agaricineae</taxon>
        <taxon>Psathyrellaceae</taxon>
        <taxon>Coprinellus</taxon>
    </lineage>
</organism>
<dbReference type="InterPro" id="IPR013149">
    <property type="entry name" value="ADH-like_C"/>
</dbReference>
<dbReference type="Gene3D" id="3.40.50.720">
    <property type="entry name" value="NAD(P)-binding Rossmann-like Domain"/>
    <property type="match status" value="1"/>
</dbReference>
<protein>
    <submittedName>
        <fullName evidence="2">Alcohol dehydrogenase</fullName>
    </submittedName>
</protein>
<dbReference type="Proteomes" id="UP000298030">
    <property type="component" value="Unassembled WGS sequence"/>
</dbReference>
<keyword evidence="3" id="KW-1185">Reference proteome</keyword>
<dbReference type="Pfam" id="PF00107">
    <property type="entry name" value="ADH_zinc_N"/>
    <property type="match status" value="1"/>
</dbReference>
<dbReference type="OrthoDB" id="9930022at2759"/>
<accession>A0A4Y7TK16</accession>
<dbReference type="GO" id="GO:0016491">
    <property type="term" value="F:oxidoreductase activity"/>
    <property type="evidence" value="ECO:0007669"/>
    <property type="project" value="InterPro"/>
</dbReference>
<dbReference type="STRING" id="71717.A0A4Y7TK16"/>
<dbReference type="PANTHER" id="PTHR45033">
    <property type="match status" value="1"/>
</dbReference>
<gene>
    <name evidence="2" type="ORF">FA13DRAFT_1753987</name>
</gene>
<dbReference type="SUPFAM" id="SSF50129">
    <property type="entry name" value="GroES-like"/>
    <property type="match status" value="1"/>
</dbReference>
<dbReference type="InterPro" id="IPR013154">
    <property type="entry name" value="ADH-like_N"/>
</dbReference>
<dbReference type="InterPro" id="IPR020843">
    <property type="entry name" value="ER"/>
</dbReference>
<dbReference type="CDD" id="cd08276">
    <property type="entry name" value="MDR7"/>
    <property type="match status" value="1"/>
</dbReference>
<comment type="caution">
    <text evidence="2">The sequence shown here is derived from an EMBL/GenBank/DDBJ whole genome shotgun (WGS) entry which is preliminary data.</text>
</comment>
<dbReference type="PANTHER" id="PTHR45033:SF2">
    <property type="entry name" value="ZINC-TYPE ALCOHOL DEHYDROGENASE-LIKE PROTEIN C1773.06C"/>
    <property type="match status" value="1"/>
</dbReference>
<dbReference type="Pfam" id="PF08240">
    <property type="entry name" value="ADH_N"/>
    <property type="match status" value="1"/>
</dbReference>
<reference evidence="2 3" key="1">
    <citation type="journal article" date="2019" name="Nat. Ecol. Evol.">
        <title>Megaphylogeny resolves global patterns of mushroom evolution.</title>
        <authorList>
            <person name="Varga T."/>
            <person name="Krizsan K."/>
            <person name="Foldi C."/>
            <person name="Dima B."/>
            <person name="Sanchez-Garcia M."/>
            <person name="Sanchez-Ramirez S."/>
            <person name="Szollosi G.J."/>
            <person name="Szarkandi J.G."/>
            <person name="Papp V."/>
            <person name="Albert L."/>
            <person name="Andreopoulos W."/>
            <person name="Angelini C."/>
            <person name="Antonin V."/>
            <person name="Barry K.W."/>
            <person name="Bougher N.L."/>
            <person name="Buchanan P."/>
            <person name="Buyck B."/>
            <person name="Bense V."/>
            <person name="Catcheside P."/>
            <person name="Chovatia M."/>
            <person name="Cooper J."/>
            <person name="Damon W."/>
            <person name="Desjardin D."/>
            <person name="Finy P."/>
            <person name="Geml J."/>
            <person name="Haridas S."/>
            <person name="Hughes K."/>
            <person name="Justo A."/>
            <person name="Karasinski D."/>
            <person name="Kautmanova I."/>
            <person name="Kiss B."/>
            <person name="Kocsube S."/>
            <person name="Kotiranta H."/>
            <person name="LaButti K.M."/>
            <person name="Lechner B.E."/>
            <person name="Liimatainen K."/>
            <person name="Lipzen A."/>
            <person name="Lukacs Z."/>
            <person name="Mihaltcheva S."/>
            <person name="Morgado L.N."/>
            <person name="Niskanen T."/>
            <person name="Noordeloos M.E."/>
            <person name="Ohm R.A."/>
            <person name="Ortiz-Santana B."/>
            <person name="Ovrebo C."/>
            <person name="Racz N."/>
            <person name="Riley R."/>
            <person name="Savchenko A."/>
            <person name="Shiryaev A."/>
            <person name="Soop K."/>
            <person name="Spirin V."/>
            <person name="Szebenyi C."/>
            <person name="Tomsovsky M."/>
            <person name="Tulloss R.E."/>
            <person name="Uehling J."/>
            <person name="Grigoriev I.V."/>
            <person name="Vagvolgyi C."/>
            <person name="Papp T."/>
            <person name="Martin F.M."/>
            <person name="Miettinen O."/>
            <person name="Hibbett D.S."/>
            <person name="Nagy L.G."/>
        </authorList>
    </citation>
    <scope>NUCLEOTIDE SEQUENCE [LARGE SCALE GENOMIC DNA]</scope>
    <source>
        <strain evidence="2 3">FP101781</strain>
    </source>
</reference>
<dbReference type="InterPro" id="IPR011032">
    <property type="entry name" value="GroES-like_sf"/>
</dbReference>